<gene>
    <name evidence="5" type="ORF">ACFPP9_26100</name>
</gene>
<reference evidence="6" key="1">
    <citation type="journal article" date="2019" name="Int. J. Syst. Evol. Microbiol.">
        <title>The Global Catalogue of Microorganisms (GCM) 10K type strain sequencing project: providing services to taxonomists for standard genome sequencing and annotation.</title>
        <authorList>
            <consortium name="The Broad Institute Genomics Platform"/>
            <consortium name="The Broad Institute Genome Sequencing Center for Infectious Disease"/>
            <person name="Wu L."/>
            <person name="Ma J."/>
        </authorList>
    </citation>
    <scope>NUCLEOTIDE SEQUENCE [LARGE SCALE GENOMIC DNA]</scope>
    <source>
        <strain evidence="6">KACC 12633</strain>
    </source>
</reference>
<dbReference type="PROSITE" id="PS50932">
    <property type="entry name" value="HTH_LACI_2"/>
    <property type="match status" value="1"/>
</dbReference>
<dbReference type="GO" id="GO:0003677">
    <property type="term" value="F:DNA binding"/>
    <property type="evidence" value="ECO:0007669"/>
    <property type="project" value="UniProtKB-KW"/>
</dbReference>
<dbReference type="InterPro" id="IPR046335">
    <property type="entry name" value="LacI/GalR-like_sensor"/>
</dbReference>
<dbReference type="Gene3D" id="3.40.50.2300">
    <property type="match status" value="2"/>
</dbReference>
<evidence type="ECO:0000259" key="4">
    <source>
        <dbReference type="PROSITE" id="PS50932"/>
    </source>
</evidence>
<name>A0ABW0Q9B8_9HYPH</name>
<feature type="domain" description="HTH lacI-type" evidence="4">
    <location>
        <begin position="5"/>
        <end position="61"/>
    </location>
</feature>
<dbReference type="InterPro" id="IPR010982">
    <property type="entry name" value="Lambda_DNA-bd_dom_sf"/>
</dbReference>
<organism evidence="5 6">
    <name type="scientific">Kaistia terrae</name>
    <dbReference type="NCBI Taxonomy" id="537017"/>
    <lineage>
        <taxon>Bacteria</taxon>
        <taxon>Pseudomonadati</taxon>
        <taxon>Pseudomonadota</taxon>
        <taxon>Alphaproteobacteria</taxon>
        <taxon>Hyphomicrobiales</taxon>
        <taxon>Kaistiaceae</taxon>
        <taxon>Kaistia</taxon>
    </lineage>
</organism>
<keyword evidence="3" id="KW-0804">Transcription</keyword>
<accession>A0ABW0Q9B8</accession>
<dbReference type="CDD" id="cd01392">
    <property type="entry name" value="HTH_LacI"/>
    <property type="match status" value="1"/>
</dbReference>
<dbReference type="RefSeq" id="WP_266345950.1">
    <property type="nucleotide sequence ID" value="NZ_JAPKNH010000012.1"/>
</dbReference>
<dbReference type="EMBL" id="JBHSML010000033">
    <property type="protein sequence ID" value="MFC5519264.1"/>
    <property type="molecule type" value="Genomic_DNA"/>
</dbReference>
<sequence length="334" mass="35948">MSSRPTQKDVAIRAGVSQATVSMVLGGATTQSVSAETVLRIRAVAEELGYVPNRFAQALKTRRTMTIACIVPDITNPFYPGLIRGVQKIAQDHDYDVIAVNTDGIPARERHFLDWARQGRVDGVIGVFFTVRVQDFVPLLDIGIPVVRIESAKKRGGDLAIDDIFVDSHAAAISVTEHLIAKGHRRIAMVAGTGGPQGVRVEGYREVLGRAGIEPLVIIENDFSEGAGFRAAEAILATGYEPTAIFAANDLMAIGVMQALRERSIAIPGEIAVFGFDDISAARLVTPPLSTVAQFQDRMGEKAAEILIERLSGSRSGKGTIEEMPFQLIERGTV</sequence>
<keyword evidence="6" id="KW-1185">Reference proteome</keyword>
<evidence type="ECO:0000256" key="2">
    <source>
        <dbReference type="ARBA" id="ARBA00023125"/>
    </source>
</evidence>
<evidence type="ECO:0000313" key="5">
    <source>
        <dbReference type="EMBL" id="MFC5519264.1"/>
    </source>
</evidence>
<comment type="caution">
    <text evidence="5">The sequence shown here is derived from an EMBL/GenBank/DDBJ whole genome shotgun (WGS) entry which is preliminary data.</text>
</comment>
<dbReference type="SUPFAM" id="SSF47413">
    <property type="entry name" value="lambda repressor-like DNA-binding domains"/>
    <property type="match status" value="1"/>
</dbReference>
<keyword evidence="1" id="KW-0805">Transcription regulation</keyword>
<evidence type="ECO:0000256" key="3">
    <source>
        <dbReference type="ARBA" id="ARBA00023163"/>
    </source>
</evidence>
<dbReference type="InterPro" id="IPR000843">
    <property type="entry name" value="HTH_LacI"/>
</dbReference>
<dbReference type="Pfam" id="PF13377">
    <property type="entry name" value="Peripla_BP_3"/>
    <property type="match status" value="1"/>
</dbReference>
<dbReference type="PANTHER" id="PTHR30146:SF109">
    <property type="entry name" value="HTH-TYPE TRANSCRIPTIONAL REGULATOR GALS"/>
    <property type="match status" value="1"/>
</dbReference>
<dbReference type="Pfam" id="PF00356">
    <property type="entry name" value="LacI"/>
    <property type="match status" value="1"/>
</dbReference>
<dbReference type="SUPFAM" id="SSF53822">
    <property type="entry name" value="Periplasmic binding protein-like I"/>
    <property type="match status" value="1"/>
</dbReference>
<dbReference type="PANTHER" id="PTHR30146">
    <property type="entry name" value="LACI-RELATED TRANSCRIPTIONAL REPRESSOR"/>
    <property type="match status" value="1"/>
</dbReference>
<keyword evidence="2 5" id="KW-0238">DNA-binding</keyword>
<dbReference type="SMART" id="SM00354">
    <property type="entry name" value="HTH_LACI"/>
    <property type="match status" value="1"/>
</dbReference>
<dbReference type="Proteomes" id="UP001596150">
    <property type="component" value="Unassembled WGS sequence"/>
</dbReference>
<evidence type="ECO:0000313" key="6">
    <source>
        <dbReference type="Proteomes" id="UP001596150"/>
    </source>
</evidence>
<proteinExistence type="predicted"/>
<dbReference type="CDD" id="cd06267">
    <property type="entry name" value="PBP1_LacI_sugar_binding-like"/>
    <property type="match status" value="1"/>
</dbReference>
<dbReference type="Gene3D" id="1.10.260.40">
    <property type="entry name" value="lambda repressor-like DNA-binding domains"/>
    <property type="match status" value="1"/>
</dbReference>
<evidence type="ECO:0000256" key="1">
    <source>
        <dbReference type="ARBA" id="ARBA00023015"/>
    </source>
</evidence>
<dbReference type="InterPro" id="IPR028082">
    <property type="entry name" value="Peripla_BP_I"/>
</dbReference>
<protein>
    <submittedName>
        <fullName evidence="5">LacI family DNA-binding transcriptional regulator</fullName>
    </submittedName>
</protein>